<sequence length="75" mass="8945">MSELTVEQVEELNIEMETWNSSYHDKYKPLFADWHRQRKEIEELIRVNESVAVCANHTNEIIGDGWCIVCELHKR</sequence>
<evidence type="ECO:0000313" key="1">
    <source>
        <dbReference type="EMBL" id="KKN12450.1"/>
    </source>
</evidence>
<reference evidence="1" key="1">
    <citation type="journal article" date="2015" name="Nature">
        <title>Complex archaea that bridge the gap between prokaryotes and eukaryotes.</title>
        <authorList>
            <person name="Spang A."/>
            <person name="Saw J.H."/>
            <person name="Jorgensen S.L."/>
            <person name="Zaremba-Niedzwiedzka K."/>
            <person name="Martijn J."/>
            <person name="Lind A.E."/>
            <person name="van Eijk R."/>
            <person name="Schleper C."/>
            <person name="Guy L."/>
            <person name="Ettema T.J."/>
        </authorList>
    </citation>
    <scope>NUCLEOTIDE SEQUENCE</scope>
</reference>
<name>A0A0F9MYP2_9ZZZZ</name>
<proteinExistence type="predicted"/>
<comment type="caution">
    <text evidence="1">The sequence shown here is derived from an EMBL/GenBank/DDBJ whole genome shotgun (WGS) entry which is preliminary data.</text>
</comment>
<gene>
    <name evidence="1" type="ORF">LCGC14_1016170</name>
</gene>
<accession>A0A0F9MYP2</accession>
<dbReference type="AlphaFoldDB" id="A0A0F9MYP2"/>
<dbReference type="EMBL" id="LAZR01004030">
    <property type="protein sequence ID" value="KKN12450.1"/>
    <property type="molecule type" value="Genomic_DNA"/>
</dbReference>
<protein>
    <submittedName>
        <fullName evidence="1">Uncharacterized protein</fullName>
    </submittedName>
</protein>
<organism evidence="1">
    <name type="scientific">marine sediment metagenome</name>
    <dbReference type="NCBI Taxonomy" id="412755"/>
    <lineage>
        <taxon>unclassified sequences</taxon>
        <taxon>metagenomes</taxon>
        <taxon>ecological metagenomes</taxon>
    </lineage>
</organism>